<dbReference type="EMBL" id="LCBS01000031">
    <property type="protein sequence ID" value="KKS15932.1"/>
    <property type="molecule type" value="Genomic_DNA"/>
</dbReference>
<sequence length="170" mass="19156">MYTFLRFLAVLIMFTVNIQACGGAVKESTTSKSQGVYTHFDFGQSWLIRYKIETDSVEGCYPLGKEFVFNAKYELTSFIEGQTESVDSTQNHTVTVKLTDVIEKVMIVYSIREMANLSALPDEPIVLSQMFYNNDGVKLFALHVDLIRYEGVNELGLYCFTPELEVVGSG</sequence>
<protein>
    <recommendedName>
        <fullName evidence="4">Lipoprotein</fullName>
    </recommendedName>
</protein>
<evidence type="ECO:0008006" key="4">
    <source>
        <dbReference type="Google" id="ProtNLM"/>
    </source>
</evidence>
<comment type="caution">
    <text evidence="2">The sequence shown here is derived from an EMBL/GenBank/DDBJ whole genome shotgun (WGS) entry which is preliminary data.</text>
</comment>
<evidence type="ECO:0000313" key="3">
    <source>
        <dbReference type="Proteomes" id="UP000034163"/>
    </source>
</evidence>
<keyword evidence="1" id="KW-0732">Signal</keyword>
<dbReference type="Proteomes" id="UP000034163">
    <property type="component" value="Unassembled WGS sequence"/>
</dbReference>
<organism evidence="2 3">
    <name type="scientific">candidate division WWE3 bacterium GW2011_GWB1_41_6</name>
    <dbReference type="NCBI Taxonomy" id="1619112"/>
    <lineage>
        <taxon>Bacteria</taxon>
        <taxon>Katanobacteria</taxon>
    </lineage>
</organism>
<feature type="chain" id="PRO_5002535174" description="Lipoprotein" evidence="1">
    <location>
        <begin position="21"/>
        <end position="170"/>
    </location>
</feature>
<dbReference type="AlphaFoldDB" id="A0A0G0WUY5"/>
<proteinExistence type="predicted"/>
<gene>
    <name evidence="2" type="ORF">UU72_C0031G0002</name>
</gene>
<evidence type="ECO:0000313" key="2">
    <source>
        <dbReference type="EMBL" id="KKS15932.1"/>
    </source>
</evidence>
<reference evidence="2 3" key="1">
    <citation type="journal article" date="2015" name="Nature">
        <title>rRNA introns, odd ribosomes, and small enigmatic genomes across a large radiation of phyla.</title>
        <authorList>
            <person name="Brown C.T."/>
            <person name="Hug L.A."/>
            <person name="Thomas B.C."/>
            <person name="Sharon I."/>
            <person name="Castelle C.J."/>
            <person name="Singh A."/>
            <person name="Wilkins M.J."/>
            <person name="Williams K.H."/>
            <person name="Banfield J.F."/>
        </authorList>
    </citation>
    <scope>NUCLEOTIDE SEQUENCE [LARGE SCALE GENOMIC DNA]</scope>
</reference>
<name>A0A0G0WUY5_UNCKA</name>
<feature type="signal peptide" evidence="1">
    <location>
        <begin position="1"/>
        <end position="20"/>
    </location>
</feature>
<evidence type="ECO:0000256" key="1">
    <source>
        <dbReference type="SAM" id="SignalP"/>
    </source>
</evidence>
<accession>A0A0G0WUY5</accession>